<dbReference type="Gene3D" id="1.25.40.20">
    <property type="entry name" value="Ankyrin repeat-containing domain"/>
    <property type="match status" value="2"/>
</dbReference>
<gene>
    <name evidence="5" type="ORF">EYZ11_006469</name>
</gene>
<dbReference type="Pfam" id="PF00023">
    <property type="entry name" value="Ank"/>
    <property type="match status" value="1"/>
</dbReference>
<reference evidence="5 6" key="1">
    <citation type="submission" date="2019-03" db="EMBL/GenBank/DDBJ databases">
        <title>The genome sequence of a newly discovered highly antifungal drug resistant Aspergillus species, Aspergillus tanneri NIH 1004.</title>
        <authorList>
            <person name="Mounaud S."/>
            <person name="Singh I."/>
            <person name="Joardar V."/>
            <person name="Pakala S."/>
            <person name="Pakala S."/>
            <person name="Venepally P."/>
            <person name="Hoover J."/>
            <person name="Nierman W."/>
            <person name="Chung J."/>
            <person name="Losada L."/>
        </authorList>
    </citation>
    <scope>NUCLEOTIDE SEQUENCE [LARGE SCALE GENOMIC DNA]</scope>
    <source>
        <strain evidence="5 6">NIH1004</strain>
    </source>
</reference>
<comment type="caution">
    <text evidence="5">The sequence shown here is derived from an EMBL/GenBank/DDBJ whole genome shotgun (WGS) entry which is preliminary data.</text>
</comment>
<proteinExistence type="predicted"/>
<dbReference type="PRINTS" id="PR01415">
    <property type="entry name" value="ANKYRIN"/>
</dbReference>
<name>A0A4S3JFT3_9EURO</name>
<dbReference type="SUPFAM" id="SSF48403">
    <property type="entry name" value="Ankyrin repeat"/>
    <property type="match status" value="1"/>
</dbReference>
<protein>
    <submittedName>
        <fullName evidence="5">Uncharacterized protein</fullName>
    </submittedName>
</protein>
<evidence type="ECO:0000313" key="5">
    <source>
        <dbReference type="EMBL" id="THC94060.1"/>
    </source>
</evidence>
<evidence type="ECO:0000256" key="2">
    <source>
        <dbReference type="ARBA" id="ARBA00023043"/>
    </source>
</evidence>
<dbReference type="Pfam" id="PF12796">
    <property type="entry name" value="Ank_2"/>
    <property type="match status" value="1"/>
</dbReference>
<dbReference type="Proteomes" id="UP000308092">
    <property type="component" value="Unassembled WGS sequence"/>
</dbReference>
<sequence length="374" mass="41235">MDKSPREGIVGDDDWSHLSDRASRRRIQNRLSQRRRRRLQKEKATQQQVESEPPTMAGAENAVQDSSTSLQLEADMGCAENVAAHSTSALDDQPRTPATLMDQLDPETLWPDDFLLSHQASIDDVTELMGLKYYDAFNAHKGRLPPVGETRMSRSSETEGCEKSQTHQVTCLPEAQEPNARHEVDGLCLPVTSEAAAQRPLSLRHYPLDLCNCCGRAHSEQITAQSISNKVDDKHYAKVSVEHRKSAAVRGTSNPLDTVRLLLGSGLDPDSKDTDGRSPLHLATTSGNQVLVHMLLEHEAGPDLCDQWGRTPLHYAAMSGDTRTVRVLLQYGADANIRDSTGHNGLHLAVLGGHEEVVRLLLQRGVDMRSRVAL</sequence>
<dbReference type="VEuPathDB" id="FungiDB:EYZ11_006469"/>
<evidence type="ECO:0000256" key="4">
    <source>
        <dbReference type="SAM" id="MobiDB-lite"/>
    </source>
</evidence>
<accession>A0A4S3JFT3</accession>
<dbReference type="EMBL" id="SOSA01000228">
    <property type="protein sequence ID" value="THC94060.1"/>
    <property type="molecule type" value="Genomic_DNA"/>
</dbReference>
<feature type="repeat" description="ANK" evidence="3">
    <location>
        <begin position="341"/>
        <end position="373"/>
    </location>
</feature>
<keyword evidence="1" id="KW-0677">Repeat</keyword>
<feature type="compositionally biased region" description="Basic residues" evidence="4">
    <location>
        <begin position="23"/>
        <end position="40"/>
    </location>
</feature>
<dbReference type="InterPro" id="IPR036770">
    <property type="entry name" value="Ankyrin_rpt-contain_sf"/>
</dbReference>
<feature type="repeat" description="ANK" evidence="3">
    <location>
        <begin position="308"/>
        <end position="340"/>
    </location>
</feature>
<dbReference type="SMART" id="SM00248">
    <property type="entry name" value="ANK"/>
    <property type="match status" value="4"/>
</dbReference>
<keyword evidence="2 3" id="KW-0040">ANK repeat</keyword>
<organism evidence="5 6">
    <name type="scientific">Aspergillus tanneri</name>
    <dbReference type="NCBI Taxonomy" id="1220188"/>
    <lineage>
        <taxon>Eukaryota</taxon>
        <taxon>Fungi</taxon>
        <taxon>Dikarya</taxon>
        <taxon>Ascomycota</taxon>
        <taxon>Pezizomycotina</taxon>
        <taxon>Eurotiomycetes</taxon>
        <taxon>Eurotiomycetidae</taxon>
        <taxon>Eurotiales</taxon>
        <taxon>Aspergillaceae</taxon>
        <taxon>Aspergillus</taxon>
        <taxon>Aspergillus subgen. Circumdati</taxon>
    </lineage>
</organism>
<dbReference type="AlphaFoldDB" id="A0A4S3JFT3"/>
<dbReference type="PROSITE" id="PS50297">
    <property type="entry name" value="ANK_REP_REGION"/>
    <property type="match status" value="3"/>
</dbReference>
<dbReference type="STRING" id="1220188.A0A4S3JFT3"/>
<evidence type="ECO:0000313" key="6">
    <source>
        <dbReference type="Proteomes" id="UP000308092"/>
    </source>
</evidence>
<dbReference type="PROSITE" id="PS50088">
    <property type="entry name" value="ANK_REPEAT"/>
    <property type="match status" value="3"/>
</dbReference>
<evidence type="ECO:0000256" key="3">
    <source>
        <dbReference type="PROSITE-ProRule" id="PRU00023"/>
    </source>
</evidence>
<evidence type="ECO:0000256" key="1">
    <source>
        <dbReference type="ARBA" id="ARBA00022737"/>
    </source>
</evidence>
<feature type="repeat" description="ANK" evidence="3">
    <location>
        <begin position="275"/>
        <end position="307"/>
    </location>
</feature>
<keyword evidence="6" id="KW-1185">Reference proteome</keyword>
<feature type="region of interest" description="Disordered" evidence="4">
    <location>
        <begin position="1"/>
        <end position="67"/>
    </location>
</feature>
<dbReference type="PANTHER" id="PTHR24171">
    <property type="entry name" value="ANKYRIN REPEAT DOMAIN-CONTAINING PROTEIN 39-RELATED"/>
    <property type="match status" value="1"/>
</dbReference>
<dbReference type="InterPro" id="IPR002110">
    <property type="entry name" value="Ankyrin_rpt"/>
</dbReference>